<name>A0ABP9BNT6_9GAMM</name>
<evidence type="ECO:0000256" key="1">
    <source>
        <dbReference type="SAM" id="MobiDB-lite"/>
    </source>
</evidence>
<dbReference type="InterPro" id="IPR043773">
    <property type="entry name" value="JetA"/>
</dbReference>
<dbReference type="Proteomes" id="UP001499959">
    <property type="component" value="Unassembled WGS sequence"/>
</dbReference>
<accession>A0ABP9BNT6</accession>
<evidence type="ECO:0008006" key="4">
    <source>
        <dbReference type="Google" id="ProtNLM"/>
    </source>
</evidence>
<dbReference type="EMBL" id="BAABJE010000014">
    <property type="protein sequence ID" value="GAA4798043.1"/>
    <property type="molecule type" value="Genomic_DNA"/>
</dbReference>
<protein>
    <recommendedName>
        <fullName evidence="4">DUF3375 domain-containing protein</fullName>
    </recommendedName>
</protein>
<gene>
    <name evidence="2" type="ORF">GCM10023307_25070</name>
</gene>
<dbReference type="Pfam" id="PF18982">
    <property type="entry name" value="JetA"/>
    <property type="match status" value="1"/>
</dbReference>
<sequence length="481" mass="54744">MFSVLPEGLFGPLASPNRRHYWRLLCRLFEEFFGPDAPIPPSTGFPRREIVSAIERYLLTDDPWDSDEAEAPDSPLAVRAAAVYERFRQAGWLRQERIGARDMVSMTHAVSRLLTLLVDFAERGPAFVGAKMRSIELQLRQIVEAKALGDTLDEAADQARQLLSNVSAISVQIRDLMPELSRAESTAQFARRLFERYVGELFVGDYAELHKADHPLAHRASILGMVREIEHGPQRAALLAWYAERVPEGDAALAQRRLERSLRRLHEIDRIDEYLGRLDDDIRQANRRALAFLDYRLRAPDQLDALLRRACRGALAAPEDALRLPVAPGALMDEQRLRAPRARPRPIPRTANDRAEPTPEQLARLNLLRQMKRVRLVLPEDLARYLDRHWQARDALASETLTSESLEIASIGDFRAYQTLVTLALRSHRPGGLRKDDPLHRLLRGFRIELIEGDADNPYLHAPRFVLRRTGTHSDRTHTAA</sequence>
<feature type="region of interest" description="Disordered" evidence="1">
    <location>
        <begin position="333"/>
        <end position="357"/>
    </location>
</feature>
<evidence type="ECO:0000313" key="2">
    <source>
        <dbReference type="EMBL" id="GAA4798043.1"/>
    </source>
</evidence>
<evidence type="ECO:0000313" key="3">
    <source>
        <dbReference type="Proteomes" id="UP001499959"/>
    </source>
</evidence>
<comment type="caution">
    <text evidence="2">The sequence shown here is derived from an EMBL/GenBank/DDBJ whole genome shotgun (WGS) entry which is preliminary data.</text>
</comment>
<proteinExistence type="predicted"/>
<reference evidence="3" key="1">
    <citation type="journal article" date="2019" name="Int. J. Syst. Evol. Microbiol.">
        <title>The Global Catalogue of Microorganisms (GCM) 10K type strain sequencing project: providing services to taxonomists for standard genome sequencing and annotation.</title>
        <authorList>
            <consortium name="The Broad Institute Genomics Platform"/>
            <consortium name="The Broad Institute Genome Sequencing Center for Infectious Disease"/>
            <person name="Wu L."/>
            <person name="Ma J."/>
        </authorList>
    </citation>
    <scope>NUCLEOTIDE SEQUENCE [LARGE SCALE GENOMIC DNA]</scope>
    <source>
        <strain evidence="3">JCM 18204</strain>
    </source>
</reference>
<keyword evidence="3" id="KW-1185">Reference proteome</keyword>
<organism evidence="2 3">
    <name type="scientific">Lysobacter hankyongensis</name>
    <dbReference type="NCBI Taxonomy" id="1176535"/>
    <lineage>
        <taxon>Bacteria</taxon>
        <taxon>Pseudomonadati</taxon>
        <taxon>Pseudomonadota</taxon>
        <taxon>Gammaproteobacteria</taxon>
        <taxon>Lysobacterales</taxon>
        <taxon>Lysobacteraceae</taxon>
        <taxon>Lysobacter</taxon>
    </lineage>
</organism>